<comment type="caution">
    <text evidence="1">The sequence shown here is derived from an EMBL/GenBank/DDBJ whole genome shotgun (WGS) entry which is preliminary data.</text>
</comment>
<proteinExistence type="predicted"/>
<gene>
    <name evidence="1" type="primary">Tex11</name>
    <name evidence="1" type="ORF">GTO92_0014040</name>
</gene>
<dbReference type="PANTHER" id="PTHR47083">
    <property type="entry name" value="TESTIS-EXPRESSED PROTEIN 11"/>
    <property type="match status" value="1"/>
</dbReference>
<organism evidence="1 2">
    <name type="scientific">Polypterus senegalus</name>
    <name type="common">Senegal bichir</name>
    <dbReference type="NCBI Taxonomy" id="55291"/>
    <lineage>
        <taxon>Eukaryota</taxon>
        <taxon>Metazoa</taxon>
        <taxon>Chordata</taxon>
        <taxon>Craniata</taxon>
        <taxon>Vertebrata</taxon>
        <taxon>Euteleostomi</taxon>
        <taxon>Actinopterygii</taxon>
        <taxon>Polypteriformes</taxon>
        <taxon>Polypteridae</taxon>
        <taxon>Polypterus</taxon>
    </lineage>
</organism>
<dbReference type="Proteomes" id="UP001166052">
    <property type="component" value="Unassembled WGS sequence"/>
</dbReference>
<feature type="non-terminal residue" evidence="1">
    <location>
        <position position="1"/>
    </location>
</feature>
<feature type="non-terminal residue" evidence="1">
    <location>
        <position position="458"/>
    </location>
</feature>
<dbReference type="EMBL" id="JAAWVN010027471">
    <property type="protein sequence ID" value="MBN3294634.1"/>
    <property type="molecule type" value="Genomic_DNA"/>
</dbReference>
<evidence type="ECO:0000313" key="1">
    <source>
        <dbReference type="EMBL" id="MBN3294634.1"/>
    </source>
</evidence>
<protein>
    <submittedName>
        <fullName evidence="1">TEX11 protein</fullName>
    </submittedName>
</protein>
<dbReference type="PANTHER" id="PTHR47083:SF1">
    <property type="entry name" value="TESTIS-EXPRESSED PROTEIN 11"/>
    <property type="match status" value="1"/>
</dbReference>
<sequence length="458" mass="51970">MEMANEAIKESERCDPESIFTQFSIYKIAVLENCEERAFQALRSMGNLLENPIRNENGMLTAGITASQLLSLAAQIALENNKEDLAIKALQYLCEQSEDTKHIFTPLRCLVRLIISKLTSENAGASAMKFFLIALQKISLLNPREDSSLEIKTEEANWFRKIAWNLALECDGYPLLMKDFFVLSYQLSEYCTSDVPGLIGKKTCLLMIAASSLELGRISTDSYEQMGMFKEALEYLHICKDIWRTLKISSDFCSSSKDPTDIIMLLYEFEARAKLNDPKLETVLESVLELPQIEPKALQTIASLAMEPPAYFPFLCKKALRIALSLLRKYQDVDIVQCSQCLHSLIQLSLPTGVLEMEPQVLEEAWTFYEDAMIIINSTIGSYPEVEILWLLTKAWNTGILLYSMKKYTEAEKWCGLGMSFLRHLGSLQESYEAQMTGLYAELLERLDTSKKSIVTEE</sequence>
<name>A0ABS2Z8I2_POLSE</name>
<accession>A0ABS2Z8I2</accession>
<keyword evidence="2" id="KW-1185">Reference proteome</keyword>
<evidence type="ECO:0000313" key="2">
    <source>
        <dbReference type="Proteomes" id="UP001166052"/>
    </source>
</evidence>
<reference evidence="1" key="1">
    <citation type="journal article" date="2021" name="Cell">
        <title>Tracing the genetic footprints of vertebrate landing in non-teleost ray-finned fishes.</title>
        <authorList>
            <person name="Bi X."/>
            <person name="Wang K."/>
            <person name="Yang L."/>
            <person name="Pan H."/>
            <person name="Jiang H."/>
            <person name="Wei Q."/>
            <person name="Fang M."/>
            <person name="Yu H."/>
            <person name="Zhu C."/>
            <person name="Cai Y."/>
            <person name="He Y."/>
            <person name="Gan X."/>
            <person name="Zeng H."/>
            <person name="Yu D."/>
            <person name="Zhu Y."/>
            <person name="Jiang H."/>
            <person name="Qiu Q."/>
            <person name="Yang H."/>
            <person name="Zhang Y.E."/>
            <person name="Wang W."/>
            <person name="Zhu M."/>
            <person name="He S."/>
            <person name="Zhang G."/>
        </authorList>
    </citation>
    <scope>NUCLEOTIDE SEQUENCE</scope>
    <source>
        <strain evidence="1">Bchr_001</strain>
    </source>
</reference>
<dbReference type="InterPro" id="IPR042861">
    <property type="entry name" value="TEX11"/>
</dbReference>